<reference evidence="9 10" key="1">
    <citation type="journal article" date="2016" name="Nat. Commun.">
        <title>Thousands of microbial genomes shed light on interconnected biogeochemical processes in an aquifer system.</title>
        <authorList>
            <person name="Anantharaman K."/>
            <person name="Brown C.T."/>
            <person name="Hug L.A."/>
            <person name="Sharon I."/>
            <person name="Castelle C.J."/>
            <person name="Probst A.J."/>
            <person name="Thomas B.C."/>
            <person name="Singh A."/>
            <person name="Wilkins M.J."/>
            <person name="Karaoz U."/>
            <person name="Brodie E.L."/>
            <person name="Williams K.H."/>
            <person name="Hubbard S.S."/>
            <person name="Banfield J.F."/>
        </authorList>
    </citation>
    <scope>NUCLEOTIDE SEQUENCE [LARGE SCALE GENOMIC DNA]</scope>
</reference>
<feature type="domain" description="Acyltransferase 3" evidence="8">
    <location>
        <begin position="8"/>
        <end position="289"/>
    </location>
</feature>
<dbReference type="AlphaFoldDB" id="A0A1G1VNM8"/>
<comment type="subcellular location">
    <subcellularLocation>
        <location evidence="1">Cell membrane</location>
        <topology evidence="1">Multi-pass membrane protein</topology>
    </subcellularLocation>
</comment>
<keyword evidence="6 7" id="KW-0472">Membrane</keyword>
<proteinExistence type="inferred from homology"/>
<dbReference type="Proteomes" id="UP000177324">
    <property type="component" value="Unassembled WGS sequence"/>
</dbReference>
<dbReference type="GO" id="GO:0009246">
    <property type="term" value="P:enterobacterial common antigen biosynthetic process"/>
    <property type="evidence" value="ECO:0007669"/>
    <property type="project" value="TreeGrafter"/>
</dbReference>
<dbReference type="Pfam" id="PF01757">
    <property type="entry name" value="Acyl_transf_3"/>
    <property type="match status" value="1"/>
</dbReference>
<evidence type="ECO:0000313" key="10">
    <source>
        <dbReference type="Proteomes" id="UP000177324"/>
    </source>
</evidence>
<dbReference type="STRING" id="1797589.A2784_04065"/>
<keyword evidence="3" id="KW-1003">Cell membrane</keyword>
<accession>A0A1G1VNM8</accession>
<sequence length="318" mass="36619">MPSYHLFSIDLLKGLAIIAVLLWHSVPLDIQQQTLFEFHVGQSIPIFLVLMGLNYGMSFARKKYHRGVIYPRQFLFKQLKRFGIPFLLAFAASLIVGYWRFLLTGMNRLRLNRYLLLGRLPSPGPGNYYISALIQFILIFPLLYKLYRTSPRLTVILIFALDLSFQILTSFYIPFASMTYFIFGYLSPVGLGLWLSTDRRLLSPRNKPLAVAGIVSLAYLIFNRLICPNLTCLYFPSWTTQNVFSSFYAGLLVMLGLRWLPRRPITRLKPLSFIGQASFHIFLIQIIYFSVNPFQVVILDVLINLSLGSLFYKVTNQA</sequence>
<organism evidence="9 10">
    <name type="scientific">Candidatus Chisholmbacteria bacterium RIFCSPHIGHO2_01_FULL_48_12</name>
    <dbReference type="NCBI Taxonomy" id="1797589"/>
    <lineage>
        <taxon>Bacteria</taxon>
        <taxon>Candidatus Chisholmiibacteriota</taxon>
    </lineage>
</organism>
<evidence type="ECO:0000256" key="6">
    <source>
        <dbReference type="ARBA" id="ARBA00023136"/>
    </source>
</evidence>
<dbReference type="InterPro" id="IPR002656">
    <property type="entry name" value="Acyl_transf_3_dom"/>
</dbReference>
<feature type="transmembrane region" description="Helical" evidence="7">
    <location>
        <begin position="44"/>
        <end position="61"/>
    </location>
</feature>
<comment type="similarity">
    <text evidence="2">Belongs to the acyltransferase 3 family.</text>
</comment>
<dbReference type="PANTHER" id="PTHR40074">
    <property type="entry name" value="O-ACETYLTRANSFERASE WECH"/>
    <property type="match status" value="1"/>
</dbReference>
<feature type="transmembrane region" description="Helical" evidence="7">
    <location>
        <begin position="238"/>
        <end position="259"/>
    </location>
</feature>
<evidence type="ECO:0000256" key="1">
    <source>
        <dbReference type="ARBA" id="ARBA00004651"/>
    </source>
</evidence>
<protein>
    <recommendedName>
        <fullName evidence="8">Acyltransferase 3 domain-containing protein</fullName>
    </recommendedName>
</protein>
<keyword evidence="5 7" id="KW-1133">Transmembrane helix</keyword>
<feature type="transmembrane region" description="Helical" evidence="7">
    <location>
        <begin position="7"/>
        <end position="24"/>
    </location>
</feature>
<feature type="transmembrane region" description="Helical" evidence="7">
    <location>
        <begin position="209"/>
        <end position="226"/>
    </location>
</feature>
<evidence type="ECO:0000256" key="5">
    <source>
        <dbReference type="ARBA" id="ARBA00022989"/>
    </source>
</evidence>
<dbReference type="GO" id="GO:0005886">
    <property type="term" value="C:plasma membrane"/>
    <property type="evidence" value="ECO:0007669"/>
    <property type="project" value="UniProtKB-SubCell"/>
</dbReference>
<keyword evidence="4 7" id="KW-0812">Transmembrane</keyword>
<dbReference type="PANTHER" id="PTHR40074:SF2">
    <property type="entry name" value="O-ACETYLTRANSFERASE WECH"/>
    <property type="match status" value="1"/>
</dbReference>
<evidence type="ECO:0000313" key="9">
    <source>
        <dbReference type="EMBL" id="OGY16985.1"/>
    </source>
</evidence>
<gene>
    <name evidence="9" type="ORF">A2784_04065</name>
</gene>
<evidence type="ECO:0000259" key="8">
    <source>
        <dbReference type="Pfam" id="PF01757"/>
    </source>
</evidence>
<name>A0A1G1VNM8_9BACT</name>
<dbReference type="GO" id="GO:0016413">
    <property type="term" value="F:O-acetyltransferase activity"/>
    <property type="evidence" value="ECO:0007669"/>
    <property type="project" value="TreeGrafter"/>
</dbReference>
<evidence type="ECO:0000256" key="4">
    <source>
        <dbReference type="ARBA" id="ARBA00022692"/>
    </source>
</evidence>
<dbReference type="EMBL" id="MHCH01000036">
    <property type="protein sequence ID" value="OGY16985.1"/>
    <property type="molecule type" value="Genomic_DNA"/>
</dbReference>
<comment type="caution">
    <text evidence="9">The sequence shown here is derived from an EMBL/GenBank/DDBJ whole genome shotgun (WGS) entry which is preliminary data.</text>
</comment>
<feature type="transmembrane region" description="Helical" evidence="7">
    <location>
        <begin position="153"/>
        <end position="173"/>
    </location>
</feature>
<feature type="transmembrane region" description="Helical" evidence="7">
    <location>
        <begin position="179"/>
        <end position="197"/>
    </location>
</feature>
<evidence type="ECO:0000256" key="3">
    <source>
        <dbReference type="ARBA" id="ARBA00022475"/>
    </source>
</evidence>
<feature type="transmembrane region" description="Helical" evidence="7">
    <location>
        <begin position="128"/>
        <end position="146"/>
    </location>
</feature>
<feature type="transmembrane region" description="Helical" evidence="7">
    <location>
        <begin position="82"/>
        <end position="101"/>
    </location>
</feature>
<evidence type="ECO:0000256" key="7">
    <source>
        <dbReference type="SAM" id="Phobius"/>
    </source>
</evidence>
<evidence type="ECO:0000256" key="2">
    <source>
        <dbReference type="ARBA" id="ARBA00007400"/>
    </source>
</evidence>